<name>A0AAE3CJC6_9PROT</name>
<evidence type="ECO:0000313" key="2">
    <source>
        <dbReference type="Proteomes" id="UP001197378"/>
    </source>
</evidence>
<dbReference type="Proteomes" id="UP001197378">
    <property type="component" value="Unassembled WGS sequence"/>
</dbReference>
<evidence type="ECO:0000313" key="1">
    <source>
        <dbReference type="EMBL" id="MBU2787642.1"/>
    </source>
</evidence>
<dbReference type="EMBL" id="JAAXYO010000048">
    <property type="protein sequence ID" value="MBU2787642.1"/>
    <property type="molecule type" value="Genomic_DNA"/>
</dbReference>
<sequence length="223" mass="24142">MSSFSVPGNVLGLVARQMLCAVCGIGMVLFALSAWAAQPSAIFTHSGSSLEKILQQGYAHAHQLHPVAEGPGNKPAVVVFFDPLCVLGAQEWQTLQPYRQQLHILWVPVGTVKPQSLAYGAKILSATEPLEALAQQEEQLSKTGPSEKPAGPTPQVASYWLAVLYANTQYWRRSFGVLPLLLYPSRQGIRAVYGKIGAEQMHDIVQTVLSEKTTSPSHRVGGK</sequence>
<keyword evidence="2" id="KW-1185">Reference proteome</keyword>
<evidence type="ECO:0008006" key="3">
    <source>
        <dbReference type="Google" id="ProtNLM"/>
    </source>
</evidence>
<gene>
    <name evidence="1" type="ORF">HFQ13_05380</name>
</gene>
<dbReference type="Gene3D" id="3.40.30.10">
    <property type="entry name" value="Glutaredoxin"/>
    <property type="match status" value="1"/>
</dbReference>
<proteinExistence type="predicted"/>
<protein>
    <recommendedName>
        <fullName evidence="3">Thioredoxin-like fold domain-containing protein</fullName>
    </recommendedName>
</protein>
<reference evidence="1" key="1">
    <citation type="journal article" date="2021" name="ISME J.">
        <title>Genomic evolution of the class Acidithiobacillia: deep-branching Proteobacteria living in extreme acidic conditions.</title>
        <authorList>
            <person name="Moya-Beltran A."/>
            <person name="Beard S."/>
            <person name="Rojas-Villalobos C."/>
            <person name="Issotta F."/>
            <person name="Gallardo Y."/>
            <person name="Ulloa R."/>
            <person name="Giaveno A."/>
            <person name="Degli Esposti M."/>
            <person name="Johnson D.B."/>
            <person name="Quatrini R."/>
        </authorList>
    </citation>
    <scope>NUCLEOTIDE SEQUENCE</scope>
    <source>
        <strain evidence="1">VAN18-1</strain>
    </source>
</reference>
<accession>A0AAE3CJC6</accession>
<organism evidence="1 2">
    <name type="scientific">Igneacidithiobacillus copahuensis</name>
    <dbReference type="NCBI Taxonomy" id="2724909"/>
    <lineage>
        <taxon>Bacteria</taxon>
        <taxon>Pseudomonadati</taxon>
        <taxon>Pseudomonadota</taxon>
        <taxon>Acidithiobacillia</taxon>
        <taxon>Acidithiobacillales</taxon>
        <taxon>Acidithiobacillaceae</taxon>
        <taxon>Igneacidithiobacillus</taxon>
    </lineage>
</organism>
<dbReference type="RefSeq" id="WP_215871047.1">
    <property type="nucleotide sequence ID" value="NZ_JAAXYO010000048.1"/>
</dbReference>
<comment type="caution">
    <text evidence="1">The sequence shown here is derived from an EMBL/GenBank/DDBJ whole genome shotgun (WGS) entry which is preliminary data.</text>
</comment>
<dbReference type="AlphaFoldDB" id="A0AAE3CJC6"/>